<evidence type="ECO:0000259" key="5">
    <source>
        <dbReference type="Pfam" id="PF01555"/>
    </source>
</evidence>
<comment type="caution">
    <text evidence="6">The sequence shown here is derived from an EMBL/GenBank/DDBJ whole genome shotgun (WGS) entry which is preliminary data.</text>
</comment>
<dbReference type="Pfam" id="PF01555">
    <property type="entry name" value="N6_N4_Mtase"/>
    <property type="match status" value="1"/>
</dbReference>
<keyword evidence="1" id="KW-0489">Methyltransferase</keyword>
<dbReference type="InterPro" id="IPR002941">
    <property type="entry name" value="DNA_methylase_N4/N6"/>
</dbReference>
<evidence type="ECO:0000256" key="2">
    <source>
        <dbReference type="ARBA" id="ARBA00022679"/>
    </source>
</evidence>
<dbReference type="Proteomes" id="UP000231383">
    <property type="component" value="Unassembled WGS sequence"/>
</dbReference>
<comment type="similarity">
    <text evidence="3">Belongs to the N(4)/N(6)-methyltransferase family.</text>
</comment>
<organism evidence="6 7">
    <name type="scientific">Candidatus Roizmanbacteria bacterium CG_4_9_14_0_2_um_filter_39_13</name>
    <dbReference type="NCBI Taxonomy" id="1974839"/>
    <lineage>
        <taxon>Bacteria</taxon>
        <taxon>Candidatus Roizmaniibacteriota</taxon>
    </lineage>
</organism>
<evidence type="ECO:0000313" key="6">
    <source>
        <dbReference type="EMBL" id="PJC30295.1"/>
    </source>
</evidence>
<dbReference type="EC" id="2.1.1.-" evidence="3"/>
<dbReference type="InterPro" id="IPR001091">
    <property type="entry name" value="RM_Methyltransferase"/>
</dbReference>
<feature type="non-terminal residue" evidence="6">
    <location>
        <position position="371"/>
    </location>
</feature>
<dbReference type="PANTHER" id="PTHR13370:SF24">
    <property type="entry name" value="TYPE III RESTRICTION-MODIFICATION ENZYME STYLTI MOD SUBUNIT"/>
    <property type="match status" value="1"/>
</dbReference>
<keyword evidence="2" id="KW-0808">Transferase</keyword>
<dbReference type="PRINTS" id="PR00508">
    <property type="entry name" value="S21N4MTFRASE"/>
</dbReference>
<dbReference type="GO" id="GO:0008170">
    <property type="term" value="F:N-methyltransferase activity"/>
    <property type="evidence" value="ECO:0007669"/>
    <property type="project" value="InterPro"/>
</dbReference>
<proteinExistence type="inferred from homology"/>
<dbReference type="GO" id="GO:0032259">
    <property type="term" value="P:methylation"/>
    <property type="evidence" value="ECO:0007669"/>
    <property type="project" value="UniProtKB-KW"/>
</dbReference>
<dbReference type="SUPFAM" id="SSF53335">
    <property type="entry name" value="S-adenosyl-L-methionine-dependent methyltransferases"/>
    <property type="match status" value="1"/>
</dbReference>
<name>A0A2M8EWQ3_9BACT</name>
<dbReference type="AlphaFoldDB" id="A0A2M8EWQ3"/>
<evidence type="ECO:0000313" key="7">
    <source>
        <dbReference type="Proteomes" id="UP000231383"/>
    </source>
</evidence>
<dbReference type="PANTHER" id="PTHR13370">
    <property type="entry name" value="RNA METHYLASE-RELATED"/>
    <property type="match status" value="1"/>
</dbReference>
<sequence length="371" mass="42295">IEKIINASSNEGDLVADFFCGSGTTLAVAEKMGRKWIGSDLGRFSIHTTRKRMIGVQRELKKAGKDFRAFEILNIGKYEREKFLTVNENLREEEKRIQRVNKEKEFIKLILSAYKAEPVDSFNTFVGKKRDRLVAVGSIDTPVTNDFLEKVISECKEKKITKADVLGFDYEMGLDFSARGGSAFGGERTKNFGLDIQSKVIPREVFDKKAVEKGQVKFYDVAYIEVKPIIRGRGNAKEVAIELTDFSVFYNQDNTGEVEDKLQSGGSKVVIENGQVIKISKDKQTGIISKEVLTKKWTDWIDYWSVDFAFESKKEIVRVAGEKIGEEKEEWTGSYIFENEWQSFRTKKDRTLELTSAFKDAQKSKMKIAIK</sequence>
<feature type="non-terminal residue" evidence="6">
    <location>
        <position position="1"/>
    </location>
</feature>
<feature type="coiled-coil region" evidence="4">
    <location>
        <begin position="83"/>
        <end position="110"/>
    </location>
</feature>
<reference evidence="7" key="1">
    <citation type="submission" date="2017-09" db="EMBL/GenBank/DDBJ databases">
        <title>Depth-based differentiation of microbial function through sediment-hosted aquifers and enrichment of novel symbionts in the deep terrestrial subsurface.</title>
        <authorList>
            <person name="Probst A.J."/>
            <person name="Ladd B."/>
            <person name="Jarett J.K."/>
            <person name="Geller-Mcgrath D.E."/>
            <person name="Sieber C.M.K."/>
            <person name="Emerson J.B."/>
            <person name="Anantharaman K."/>
            <person name="Thomas B.C."/>
            <person name="Malmstrom R."/>
            <person name="Stieglmeier M."/>
            <person name="Klingl A."/>
            <person name="Woyke T."/>
            <person name="Ryan C.M."/>
            <person name="Banfield J.F."/>
        </authorList>
    </citation>
    <scope>NUCLEOTIDE SEQUENCE [LARGE SCALE GENOMIC DNA]</scope>
</reference>
<evidence type="ECO:0000256" key="1">
    <source>
        <dbReference type="ARBA" id="ARBA00022603"/>
    </source>
</evidence>
<evidence type="ECO:0000256" key="4">
    <source>
        <dbReference type="SAM" id="Coils"/>
    </source>
</evidence>
<dbReference type="Gene3D" id="3.40.50.150">
    <property type="entry name" value="Vaccinia Virus protein VP39"/>
    <property type="match status" value="1"/>
</dbReference>
<feature type="domain" description="DNA methylase N-4/N-6" evidence="5">
    <location>
        <begin position="1"/>
        <end position="43"/>
    </location>
</feature>
<accession>A0A2M8EWQ3</accession>
<dbReference type="GO" id="GO:0003677">
    <property type="term" value="F:DNA binding"/>
    <property type="evidence" value="ECO:0007669"/>
    <property type="project" value="InterPro"/>
</dbReference>
<keyword evidence="4" id="KW-0175">Coiled coil</keyword>
<gene>
    <name evidence="6" type="ORF">CO051_06450</name>
</gene>
<dbReference type="EMBL" id="PFSC01000165">
    <property type="protein sequence ID" value="PJC30295.1"/>
    <property type="molecule type" value="Genomic_DNA"/>
</dbReference>
<evidence type="ECO:0000256" key="3">
    <source>
        <dbReference type="RuleBase" id="RU362026"/>
    </source>
</evidence>
<dbReference type="InterPro" id="IPR029063">
    <property type="entry name" value="SAM-dependent_MTases_sf"/>
</dbReference>
<protein>
    <recommendedName>
        <fullName evidence="3">Methyltransferase</fullName>
        <ecNumber evidence="3">2.1.1.-</ecNumber>
    </recommendedName>
</protein>
<dbReference type="GO" id="GO:0005737">
    <property type="term" value="C:cytoplasm"/>
    <property type="evidence" value="ECO:0007669"/>
    <property type="project" value="TreeGrafter"/>
</dbReference>